<sequence>MPFFIHESYQQIENSHDRENSIAKNVDEGALESEKLNMISREQEKKEARTIYLLFNSDSLIQSVKKHMYANEA</sequence>
<evidence type="ECO:0000313" key="1">
    <source>
        <dbReference type="EMBL" id="CRL07785.1"/>
    </source>
</evidence>
<organism evidence="1 2">
    <name type="scientific">Clunio marinus</name>
    <dbReference type="NCBI Taxonomy" id="568069"/>
    <lineage>
        <taxon>Eukaryota</taxon>
        <taxon>Metazoa</taxon>
        <taxon>Ecdysozoa</taxon>
        <taxon>Arthropoda</taxon>
        <taxon>Hexapoda</taxon>
        <taxon>Insecta</taxon>
        <taxon>Pterygota</taxon>
        <taxon>Neoptera</taxon>
        <taxon>Endopterygota</taxon>
        <taxon>Diptera</taxon>
        <taxon>Nematocera</taxon>
        <taxon>Chironomoidea</taxon>
        <taxon>Chironomidae</taxon>
        <taxon>Clunio</taxon>
    </lineage>
</organism>
<name>A0A1J1J9T8_9DIPT</name>
<dbReference type="AlphaFoldDB" id="A0A1J1J9T8"/>
<reference evidence="1 2" key="1">
    <citation type="submission" date="2015-04" db="EMBL/GenBank/DDBJ databases">
        <authorList>
            <person name="Syromyatnikov M.Y."/>
            <person name="Popov V.N."/>
        </authorList>
    </citation>
    <scope>NUCLEOTIDE SEQUENCE [LARGE SCALE GENOMIC DNA]</scope>
</reference>
<dbReference type="Proteomes" id="UP000183832">
    <property type="component" value="Unassembled WGS sequence"/>
</dbReference>
<accession>A0A1J1J9T8</accession>
<protein>
    <submittedName>
        <fullName evidence="1">CLUMA_CG020739, isoform A</fullName>
    </submittedName>
</protein>
<dbReference type="EMBL" id="CVRI01000073">
    <property type="protein sequence ID" value="CRL07785.1"/>
    <property type="molecule type" value="Genomic_DNA"/>
</dbReference>
<keyword evidence="2" id="KW-1185">Reference proteome</keyword>
<proteinExistence type="predicted"/>
<gene>
    <name evidence="1" type="ORF">CLUMA_CG020739</name>
</gene>
<evidence type="ECO:0000313" key="2">
    <source>
        <dbReference type="Proteomes" id="UP000183832"/>
    </source>
</evidence>